<name>A0AAD6NND0_DREDA</name>
<gene>
    <name evidence="2" type="ORF">Dda_0317</name>
</gene>
<sequence>MKDHEMAFMAITATLVGNIMGTLILHIKSRHRSHLIAQLPESADDGRRYRPGHRRDSGDLQSILASNIDARRIKSVHWGKRTVSYI</sequence>
<keyword evidence="3" id="KW-1185">Reference proteome</keyword>
<evidence type="ECO:0000313" key="3">
    <source>
        <dbReference type="Proteomes" id="UP001221413"/>
    </source>
</evidence>
<feature type="transmembrane region" description="Helical" evidence="1">
    <location>
        <begin position="6"/>
        <end position="25"/>
    </location>
</feature>
<reference evidence="2" key="1">
    <citation type="submission" date="2023-01" db="EMBL/GenBank/DDBJ databases">
        <title>The chitinases involved in constricting ring structure development in the nematode-trapping fungus Drechslerella dactyloides.</title>
        <authorList>
            <person name="Wang R."/>
            <person name="Zhang L."/>
            <person name="Tang P."/>
            <person name="Li S."/>
            <person name="Liang L."/>
        </authorList>
    </citation>
    <scope>NUCLEOTIDE SEQUENCE</scope>
    <source>
        <strain evidence="2">YMF1.00031</strain>
    </source>
</reference>
<evidence type="ECO:0000313" key="2">
    <source>
        <dbReference type="EMBL" id="KAJ6264175.1"/>
    </source>
</evidence>
<dbReference type="Proteomes" id="UP001221413">
    <property type="component" value="Unassembled WGS sequence"/>
</dbReference>
<organism evidence="2 3">
    <name type="scientific">Drechslerella dactyloides</name>
    <name type="common">Nematode-trapping fungus</name>
    <name type="synonym">Arthrobotrys dactyloides</name>
    <dbReference type="NCBI Taxonomy" id="74499"/>
    <lineage>
        <taxon>Eukaryota</taxon>
        <taxon>Fungi</taxon>
        <taxon>Dikarya</taxon>
        <taxon>Ascomycota</taxon>
        <taxon>Pezizomycotina</taxon>
        <taxon>Orbiliomycetes</taxon>
        <taxon>Orbiliales</taxon>
        <taxon>Orbiliaceae</taxon>
        <taxon>Drechslerella</taxon>
    </lineage>
</organism>
<evidence type="ECO:0000256" key="1">
    <source>
        <dbReference type="SAM" id="Phobius"/>
    </source>
</evidence>
<dbReference type="EMBL" id="JAQGDS010000001">
    <property type="protein sequence ID" value="KAJ6264175.1"/>
    <property type="molecule type" value="Genomic_DNA"/>
</dbReference>
<proteinExistence type="predicted"/>
<protein>
    <submittedName>
        <fullName evidence="2">Uncharacterized protein</fullName>
    </submittedName>
</protein>
<accession>A0AAD6NND0</accession>
<keyword evidence="1" id="KW-0812">Transmembrane</keyword>
<keyword evidence="1" id="KW-1133">Transmembrane helix</keyword>
<dbReference type="AlphaFoldDB" id="A0AAD6NND0"/>
<keyword evidence="1" id="KW-0472">Membrane</keyword>
<comment type="caution">
    <text evidence="2">The sequence shown here is derived from an EMBL/GenBank/DDBJ whole genome shotgun (WGS) entry which is preliminary data.</text>
</comment>